<keyword evidence="3" id="KW-0347">Helicase</keyword>
<proteinExistence type="predicted"/>
<sequence length="134" mass="15287">MLNLTSANIKELYFITFQIAKVAFKNTKLLNRIQTVVFETAYKTNENLLICAPTGAGKTNIAMLTILHEIKQHISQGVIKKDEFKVGVVFAYLNVLMQFSWLNFSIKLKLTVPKKCTTQNTLKPDIYLEVITLF</sequence>
<evidence type="ECO:0000313" key="7">
    <source>
        <dbReference type="Proteomes" id="UP000828390"/>
    </source>
</evidence>
<dbReference type="SUPFAM" id="SSF52540">
    <property type="entry name" value="P-loop containing nucleoside triphosphate hydrolases"/>
    <property type="match status" value="1"/>
</dbReference>
<gene>
    <name evidence="6" type="ORF">DPMN_053056</name>
</gene>
<dbReference type="InterPro" id="IPR027417">
    <property type="entry name" value="P-loop_NTPase"/>
</dbReference>
<organism evidence="6 7">
    <name type="scientific">Dreissena polymorpha</name>
    <name type="common">Zebra mussel</name>
    <name type="synonym">Mytilus polymorpha</name>
    <dbReference type="NCBI Taxonomy" id="45954"/>
    <lineage>
        <taxon>Eukaryota</taxon>
        <taxon>Metazoa</taxon>
        <taxon>Spiralia</taxon>
        <taxon>Lophotrochozoa</taxon>
        <taxon>Mollusca</taxon>
        <taxon>Bivalvia</taxon>
        <taxon>Autobranchia</taxon>
        <taxon>Heteroconchia</taxon>
        <taxon>Euheterodonta</taxon>
        <taxon>Imparidentia</taxon>
        <taxon>Neoheterodontei</taxon>
        <taxon>Myida</taxon>
        <taxon>Dreissenoidea</taxon>
        <taxon>Dreissenidae</taxon>
        <taxon>Dreissena</taxon>
    </lineage>
</organism>
<keyword evidence="1" id="KW-0547">Nucleotide-binding</keyword>
<reference evidence="6" key="2">
    <citation type="submission" date="2020-11" db="EMBL/GenBank/DDBJ databases">
        <authorList>
            <person name="McCartney M.A."/>
            <person name="Auch B."/>
            <person name="Kono T."/>
            <person name="Mallez S."/>
            <person name="Becker A."/>
            <person name="Gohl D.M."/>
            <person name="Silverstein K.A.T."/>
            <person name="Koren S."/>
            <person name="Bechman K.B."/>
            <person name="Herman A."/>
            <person name="Abrahante J.E."/>
            <person name="Garbe J."/>
        </authorList>
    </citation>
    <scope>NUCLEOTIDE SEQUENCE</scope>
    <source>
        <strain evidence="6">Duluth1</strain>
        <tissue evidence="6">Whole animal</tissue>
    </source>
</reference>
<evidence type="ECO:0000256" key="2">
    <source>
        <dbReference type="ARBA" id="ARBA00022801"/>
    </source>
</evidence>
<keyword evidence="7" id="KW-1185">Reference proteome</keyword>
<dbReference type="GO" id="GO:0016787">
    <property type="term" value="F:hydrolase activity"/>
    <property type="evidence" value="ECO:0007669"/>
    <property type="project" value="UniProtKB-KW"/>
</dbReference>
<evidence type="ECO:0000256" key="4">
    <source>
        <dbReference type="ARBA" id="ARBA00022840"/>
    </source>
</evidence>
<evidence type="ECO:0000259" key="5">
    <source>
        <dbReference type="Pfam" id="PF00270"/>
    </source>
</evidence>
<reference evidence="6" key="1">
    <citation type="journal article" date="2019" name="bioRxiv">
        <title>The Genome of the Zebra Mussel, Dreissena polymorpha: A Resource for Invasive Species Research.</title>
        <authorList>
            <person name="McCartney M.A."/>
            <person name="Auch B."/>
            <person name="Kono T."/>
            <person name="Mallez S."/>
            <person name="Zhang Y."/>
            <person name="Obille A."/>
            <person name="Becker A."/>
            <person name="Abrahante J.E."/>
            <person name="Garbe J."/>
            <person name="Badalamenti J.P."/>
            <person name="Herman A."/>
            <person name="Mangelson H."/>
            <person name="Liachko I."/>
            <person name="Sullivan S."/>
            <person name="Sone E.D."/>
            <person name="Koren S."/>
            <person name="Silverstein K.A.T."/>
            <person name="Beckman K.B."/>
            <person name="Gohl D.M."/>
        </authorList>
    </citation>
    <scope>NUCLEOTIDE SEQUENCE</scope>
    <source>
        <strain evidence="6">Duluth1</strain>
        <tissue evidence="6">Whole animal</tissue>
    </source>
</reference>
<comment type="caution">
    <text evidence="6">The sequence shown here is derived from an EMBL/GenBank/DDBJ whole genome shotgun (WGS) entry which is preliminary data.</text>
</comment>
<dbReference type="InterPro" id="IPR011545">
    <property type="entry name" value="DEAD/DEAH_box_helicase_dom"/>
</dbReference>
<evidence type="ECO:0000256" key="1">
    <source>
        <dbReference type="ARBA" id="ARBA00022741"/>
    </source>
</evidence>
<dbReference type="Proteomes" id="UP000828390">
    <property type="component" value="Unassembled WGS sequence"/>
</dbReference>
<dbReference type="GO" id="GO:0003676">
    <property type="term" value="F:nucleic acid binding"/>
    <property type="evidence" value="ECO:0007669"/>
    <property type="project" value="InterPro"/>
</dbReference>
<dbReference type="PANTHER" id="PTHR47961">
    <property type="entry name" value="DNA POLYMERASE THETA, PUTATIVE (AFU_ORTHOLOGUE AFUA_1G05260)-RELATED"/>
    <property type="match status" value="1"/>
</dbReference>
<dbReference type="AlphaFoldDB" id="A0A9D4CN04"/>
<feature type="domain" description="DEAD/DEAH-box helicase" evidence="5">
    <location>
        <begin position="31"/>
        <end position="93"/>
    </location>
</feature>
<dbReference type="PANTHER" id="PTHR47961:SF13">
    <property type="entry name" value="ACTIVATING SIGNAL COINTEGRATOR 1 COMPLEX SUBUNIT 3"/>
    <property type="match status" value="1"/>
</dbReference>
<protein>
    <recommendedName>
        <fullName evidence="5">DEAD/DEAH-box helicase domain-containing protein</fullName>
    </recommendedName>
</protein>
<keyword evidence="4" id="KW-0067">ATP-binding</keyword>
<keyword evidence="2" id="KW-0378">Hydrolase</keyword>
<dbReference type="GO" id="GO:0004386">
    <property type="term" value="F:helicase activity"/>
    <property type="evidence" value="ECO:0007669"/>
    <property type="project" value="UniProtKB-KW"/>
</dbReference>
<accession>A0A9D4CN04</accession>
<evidence type="ECO:0000313" key="6">
    <source>
        <dbReference type="EMBL" id="KAH3727131.1"/>
    </source>
</evidence>
<dbReference type="Pfam" id="PF00270">
    <property type="entry name" value="DEAD"/>
    <property type="match status" value="1"/>
</dbReference>
<name>A0A9D4CN04_DREPO</name>
<dbReference type="GO" id="GO:0005524">
    <property type="term" value="F:ATP binding"/>
    <property type="evidence" value="ECO:0007669"/>
    <property type="project" value="UniProtKB-KW"/>
</dbReference>
<dbReference type="EMBL" id="JAIWYP010000012">
    <property type="protein sequence ID" value="KAH3727131.1"/>
    <property type="molecule type" value="Genomic_DNA"/>
</dbReference>
<evidence type="ECO:0000256" key="3">
    <source>
        <dbReference type="ARBA" id="ARBA00022806"/>
    </source>
</evidence>
<dbReference type="Gene3D" id="3.40.50.300">
    <property type="entry name" value="P-loop containing nucleotide triphosphate hydrolases"/>
    <property type="match status" value="1"/>
</dbReference>
<dbReference type="InterPro" id="IPR050474">
    <property type="entry name" value="Hel308_SKI2-like"/>
</dbReference>